<dbReference type="PANTHER" id="PTHR13847">
    <property type="entry name" value="SARCOSINE DEHYDROGENASE-RELATED"/>
    <property type="match status" value="1"/>
</dbReference>
<evidence type="ECO:0000313" key="3">
    <source>
        <dbReference type="Proteomes" id="UP000322214"/>
    </source>
</evidence>
<reference evidence="2 3" key="1">
    <citation type="submission" date="2019-08" db="EMBL/GenBank/DDBJ databases">
        <title>Deep-cultivation of Planctomycetes and their phenomic and genomic characterization uncovers novel biology.</title>
        <authorList>
            <person name="Wiegand S."/>
            <person name="Jogler M."/>
            <person name="Boedeker C."/>
            <person name="Pinto D."/>
            <person name="Vollmers J."/>
            <person name="Rivas-Marin E."/>
            <person name="Kohn T."/>
            <person name="Peeters S.H."/>
            <person name="Heuer A."/>
            <person name="Rast P."/>
            <person name="Oberbeckmann S."/>
            <person name="Bunk B."/>
            <person name="Jeske O."/>
            <person name="Meyerdierks A."/>
            <person name="Storesund J.E."/>
            <person name="Kallscheuer N."/>
            <person name="Luecker S."/>
            <person name="Lage O.M."/>
            <person name="Pohl T."/>
            <person name="Merkel B.J."/>
            <person name="Hornburger P."/>
            <person name="Mueller R.-W."/>
            <person name="Bruemmer F."/>
            <person name="Labrenz M."/>
            <person name="Spormann A.M."/>
            <person name="Op den Camp H."/>
            <person name="Overmann J."/>
            <person name="Amann R."/>
            <person name="Jetten M.S.M."/>
            <person name="Mascher T."/>
            <person name="Medema M.H."/>
            <person name="Devos D.P."/>
            <person name="Kaster A.-K."/>
            <person name="Ovreas L."/>
            <person name="Rohde M."/>
            <person name="Galperin M.Y."/>
            <person name="Jogler C."/>
        </authorList>
    </citation>
    <scope>NUCLEOTIDE SEQUENCE [LARGE SCALE GENOMIC DNA]</scope>
    <source>
        <strain evidence="2 3">FC18</strain>
    </source>
</reference>
<dbReference type="Gene3D" id="3.30.9.10">
    <property type="entry name" value="D-Amino Acid Oxidase, subunit A, domain 2"/>
    <property type="match status" value="1"/>
</dbReference>
<dbReference type="PANTHER" id="PTHR13847:SF281">
    <property type="entry name" value="FAD DEPENDENT OXIDOREDUCTASE DOMAIN-CONTAINING PROTEIN"/>
    <property type="match status" value="1"/>
</dbReference>
<keyword evidence="2" id="KW-0560">Oxidoreductase</keyword>
<dbReference type="SUPFAM" id="SSF51905">
    <property type="entry name" value="FAD/NAD(P)-binding domain"/>
    <property type="match status" value="1"/>
</dbReference>
<feature type="domain" description="FAD dependent oxidoreductase" evidence="1">
    <location>
        <begin position="33"/>
        <end position="381"/>
    </location>
</feature>
<evidence type="ECO:0000259" key="1">
    <source>
        <dbReference type="Pfam" id="PF01266"/>
    </source>
</evidence>
<evidence type="ECO:0000313" key="2">
    <source>
        <dbReference type="EMBL" id="QEG24249.1"/>
    </source>
</evidence>
<dbReference type="Gene3D" id="3.50.50.60">
    <property type="entry name" value="FAD/NAD(P)-binding domain"/>
    <property type="match status" value="1"/>
</dbReference>
<dbReference type="Proteomes" id="UP000322214">
    <property type="component" value="Chromosome"/>
</dbReference>
<keyword evidence="3" id="KW-1185">Reference proteome</keyword>
<dbReference type="InterPro" id="IPR036188">
    <property type="entry name" value="FAD/NAD-bd_sf"/>
</dbReference>
<dbReference type="EC" id="1.4.3.-" evidence="2"/>
<proteinExistence type="predicted"/>
<accession>A0A5B9PFC4</accession>
<dbReference type="EMBL" id="CP042912">
    <property type="protein sequence ID" value="QEG24249.1"/>
    <property type="molecule type" value="Genomic_DNA"/>
</dbReference>
<name>A0A5B9PFC4_9BACT</name>
<dbReference type="InterPro" id="IPR006076">
    <property type="entry name" value="FAD-dep_OxRdtase"/>
</dbReference>
<dbReference type="RefSeq" id="WP_075083527.1">
    <property type="nucleotide sequence ID" value="NZ_CP042912.1"/>
</dbReference>
<dbReference type="STRING" id="980251.GCA_001642875_00743"/>
<organism evidence="2 3">
    <name type="scientific">Mariniblastus fucicola</name>
    <dbReference type="NCBI Taxonomy" id="980251"/>
    <lineage>
        <taxon>Bacteria</taxon>
        <taxon>Pseudomonadati</taxon>
        <taxon>Planctomycetota</taxon>
        <taxon>Planctomycetia</taxon>
        <taxon>Pirellulales</taxon>
        <taxon>Pirellulaceae</taxon>
        <taxon>Mariniblastus</taxon>
    </lineage>
</organism>
<gene>
    <name evidence="2" type="primary">puuB</name>
    <name evidence="2" type="ORF">MFFC18_41670</name>
</gene>
<dbReference type="AlphaFoldDB" id="A0A5B9PFC4"/>
<dbReference type="GO" id="GO:0016491">
    <property type="term" value="F:oxidoreductase activity"/>
    <property type="evidence" value="ECO:0007669"/>
    <property type="project" value="UniProtKB-KW"/>
</dbReference>
<sequence length="427" mass="46247">MPCSEPTLEHNSWLDGVGTLPTFSKVEQDQSVDWLIVGAGFTGVAAARRIAIAKPDDRVLIVDAGEVLDGSSSRSSGFVVPIGHFYHPRLPENEKLYRLGSDGIRQLRELVEHHRIDCDWNNAGRLIGARAAPGMKSLNRIARSLEALGSPIVRLSGEQVREHTSMATYHAAIRQTESVMVNPAKLLRGLIETLPPNVTLMTNSAVTAVLPNGNAIVDGGIVIESGQMILSVNAFANQFGIGKHRVFPMRTFVSEVEFPTSGQENPAWGITSSERVGSSIRRVGNRLFIRNTAEFGTRSADPKAELKRVASFQLRTLQSRFSGVADVSKMQVANTWSGPISITANGGSLFGQSSDNVYFATGYNGHGIAHGTTSGRLLAELAMGHRSELLALIQSLKKPNWIPGGAILKSGVDAYVRLLRWRFGAEE</sequence>
<dbReference type="GO" id="GO:0005737">
    <property type="term" value="C:cytoplasm"/>
    <property type="evidence" value="ECO:0007669"/>
    <property type="project" value="TreeGrafter"/>
</dbReference>
<dbReference type="KEGG" id="mff:MFFC18_41670"/>
<protein>
    <submittedName>
        <fullName evidence="2">Gamma-glutamylputrescine oxidoreductase</fullName>
        <ecNumber evidence="2">1.4.3.-</ecNumber>
    </submittedName>
</protein>
<dbReference type="Pfam" id="PF01266">
    <property type="entry name" value="DAO"/>
    <property type="match status" value="1"/>
</dbReference>